<dbReference type="GO" id="GO:0008897">
    <property type="term" value="F:holo-[acyl-carrier-protein] synthase activity"/>
    <property type="evidence" value="ECO:0007669"/>
    <property type="project" value="UniProtKB-EC"/>
</dbReference>
<dbReference type="PANTHER" id="PTHR12215:SF10">
    <property type="entry name" value="L-AMINOADIPATE-SEMIALDEHYDE DEHYDROGENASE-PHOSPHOPANTETHEINYL TRANSFERASE"/>
    <property type="match status" value="1"/>
</dbReference>
<evidence type="ECO:0000256" key="5">
    <source>
        <dbReference type="ARBA" id="ARBA00030484"/>
    </source>
</evidence>
<feature type="domain" description="4'-phosphopantetheinyl transferase" evidence="9">
    <location>
        <begin position="111"/>
        <end position="227"/>
    </location>
</feature>
<name>A0A0N1INT7_PAPMA</name>
<dbReference type="FunFam" id="3.90.470.20:FF:000003">
    <property type="entry name" value="L-aminoadipate-semialdehyde dehydrogenase-phosphopantetheinyl transferase"/>
    <property type="match status" value="1"/>
</dbReference>
<dbReference type="GO" id="GO:0000287">
    <property type="term" value="F:magnesium ion binding"/>
    <property type="evidence" value="ECO:0007669"/>
    <property type="project" value="InterPro"/>
</dbReference>
<keyword evidence="12" id="KW-1185">Reference proteome</keyword>
<evidence type="ECO:0000256" key="2">
    <source>
        <dbReference type="ARBA" id="ARBA00013172"/>
    </source>
</evidence>
<dbReference type="SUPFAM" id="SSF56214">
    <property type="entry name" value="4'-phosphopantetheinyl transferase"/>
    <property type="match status" value="2"/>
</dbReference>
<keyword evidence="4 11" id="KW-0808">Transferase</keyword>
<accession>A0A0N1INT7</accession>
<organism evidence="11 12">
    <name type="scientific">Papilio machaon</name>
    <name type="common">Old World swallowtail butterfly</name>
    <dbReference type="NCBI Taxonomy" id="76193"/>
    <lineage>
        <taxon>Eukaryota</taxon>
        <taxon>Metazoa</taxon>
        <taxon>Ecdysozoa</taxon>
        <taxon>Arthropoda</taxon>
        <taxon>Hexapoda</taxon>
        <taxon>Insecta</taxon>
        <taxon>Pterygota</taxon>
        <taxon>Neoptera</taxon>
        <taxon>Endopterygota</taxon>
        <taxon>Lepidoptera</taxon>
        <taxon>Glossata</taxon>
        <taxon>Ditrysia</taxon>
        <taxon>Papilionoidea</taxon>
        <taxon>Papilionidae</taxon>
        <taxon>Papilioninae</taxon>
        <taxon>Papilio</taxon>
    </lineage>
</organism>
<evidence type="ECO:0000256" key="8">
    <source>
        <dbReference type="ARBA" id="ARBA00048794"/>
    </source>
</evidence>
<reference evidence="11 12" key="1">
    <citation type="journal article" date="2015" name="Nat. Commun.">
        <title>Outbred genome sequencing and CRISPR/Cas9 gene editing in butterflies.</title>
        <authorList>
            <person name="Li X."/>
            <person name="Fan D."/>
            <person name="Zhang W."/>
            <person name="Liu G."/>
            <person name="Zhang L."/>
            <person name="Zhao L."/>
            <person name="Fang X."/>
            <person name="Chen L."/>
            <person name="Dong Y."/>
            <person name="Chen Y."/>
            <person name="Ding Y."/>
            <person name="Zhao R."/>
            <person name="Feng M."/>
            <person name="Zhu Y."/>
            <person name="Feng Y."/>
            <person name="Jiang X."/>
            <person name="Zhu D."/>
            <person name="Xiang H."/>
            <person name="Feng X."/>
            <person name="Li S."/>
            <person name="Wang J."/>
            <person name="Zhang G."/>
            <person name="Kronforst M.R."/>
            <person name="Wang W."/>
        </authorList>
    </citation>
    <scope>NUCLEOTIDE SEQUENCE [LARGE SCALE GENOMIC DNA]</scope>
    <source>
        <strain evidence="11">Ya'a_city_454_Pm</strain>
        <tissue evidence="11">Whole body</tissue>
    </source>
</reference>
<dbReference type="Proteomes" id="UP000053240">
    <property type="component" value="Unassembled WGS sequence"/>
</dbReference>
<evidence type="ECO:0000313" key="12">
    <source>
        <dbReference type="Proteomes" id="UP000053240"/>
    </source>
</evidence>
<dbReference type="Pfam" id="PF22624">
    <property type="entry name" value="AASDHPPT_N"/>
    <property type="match status" value="1"/>
</dbReference>
<evidence type="ECO:0000256" key="4">
    <source>
        <dbReference type="ARBA" id="ARBA00022679"/>
    </source>
</evidence>
<dbReference type="STRING" id="76193.A0A0N1INT7"/>
<dbReference type="EMBL" id="KQ460864">
    <property type="protein sequence ID" value="KPJ11811.1"/>
    <property type="molecule type" value="Genomic_DNA"/>
</dbReference>
<dbReference type="InterPro" id="IPR008278">
    <property type="entry name" value="4-PPantetheinyl_Trfase_dom"/>
</dbReference>
<evidence type="ECO:0000313" key="11">
    <source>
        <dbReference type="EMBL" id="KPJ11811.1"/>
    </source>
</evidence>
<evidence type="ECO:0000256" key="7">
    <source>
        <dbReference type="ARBA" id="ARBA00048641"/>
    </source>
</evidence>
<dbReference type="GO" id="GO:0005829">
    <property type="term" value="C:cytosol"/>
    <property type="evidence" value="ECO:0007669"/>
    <property type="project" value="TreeGrafter"/>
</dbReference>
<evidence type="ECO:0000256" key="3">
    <source>
        <dbReference type="ARBA" id="ARBA00016301"/>
    </source>
</evidence>
<evidence type="ECO:0000256" key="1">
    <source>
        <dbReference type="ARBA" id="ARBA00006195"/>
    </source>
</evidence>
<dbReference type="EC" id="2.7.8.7" evidence="2"/>
<gene>
    <name evidence="11" type="ORF">RR48_02073</name>
</gene>
<dbReference type="Gene3D" id="3.90.470.20">
    <property type="entry name" value="4'-phosphopantetheinyl transferase domain"/>
    <property type="match status" value="2"/>
</dbReference>
<dbReference type="InterPro" id="IPR037143">
    <property type="entry name" value="4-PPantetheinyl_Trfase_dom_sf"/>
</dbReference>
<dbReference type="AlphaFoldDB" id="A0A0N1INT7"/>
<evidence type="ECO:0000256" key="6">
    <source>
        <dbReference type="ARBA" id="ARBA00033443"/>
    </source>
</evidence>
<dbReference type="InterPro" id="IPR050559">
    <property type="entry name" value="P-Pant_transferase_sf"/>
</dbReference>
<comment type="catalytic activity">
    <reaction evidence="7">
        <text>apo-[ACP] + CoA = holo-[ACP] + adenosine 3',5'-bisphosphate + H(+)</text>
        <dbReference type="Rhea" id="RHEA:12068"/>
        <dbReference type="Rhea" id="RHEA-COMP:9685"/>
        <dbReference type="Rhea" id="RHEA-COMP:9690"/>
        <dbReference type="ChEBI" id="CHEBI:15378"/>
        <dbReference type="ChEBI" id="CHEBI:29999"/>
        <dbReference type="ChEBI" id="CHEBI:57287"/>
        <dbReference type="ChEBI" id="CHEBI:58343"/>
        <dbReference type="ChEBI" id="CHEBI:64479"/>
        <dbReference type="EC" id="2.7.8.7"/>
    </reaction>
    <physiologicalReaction direction="left-to-right" evidence="7">
        <dbReference type="Rhea" id="RHEA:12069"/>
    </physiologicalReaction>
</comment>
<dbReference type="InParanoid" id="A0A0N1INT7"/>
<feature type="domain" description="4'-phosphopantetheinyl transferase N-terminal" evidence="10">
    <location>
        <begin position="14"/>
        <end position="106"/>
    </location>
</feature>
<comment type="catalytic activity">
    <reaction evidence="8">
        <text>apo-[ACP] + acetyl-CoA = acetyl-[ACP] + adenosine 3',5'-bisphosphate + H(+)</text>
        <dbReference type="Rhea" id="RHEA:46564"/>
        <dbReference type="Rhea" id="RHEA-COMP:9621"/>
        <dbReference type="Rhea" id="RHEA-COMP:9690"/>
        <dbReference type="ChEBI" id="CHEBI:15378"/>
        <dbReference type="ChEBI" id="CHEBI:29999"/>
        <dbReference type="ChEBI" id="CHEBI:57288"/>
        <dbReference type="ChEBI" id="CHEBI:58343"/>
        <dbReference type="ChEBI" id="CHEBI:78446"/>
    </reaction>
    <physiologicalReaction direction="left-to-right" evidence="8">
        <dbReference type="Rhea" id="RHEA:46565"/>
    </physiologicalReaction>
</comment>
<dbReference type="FunCoup" id="A0A0N1INT7">
    <property type="interactions" value="706"/>
</dbReference>
<dbReference type="GO" id="GO:0019878">
    <property type="term" value="P:lysine biosynthetic process via aminoadipic acid"/>
    <property type="evidence" value="ECO:0007669"/>
    <property type="project" value="TreeGrafter"/>
</dbReference>
<dbReference type="InterPro" id="IPR055066">
    <property type="entry name" value="AASDHPPT_N"/>
</dbReference>
<sequence>MAFENVRWAFNVCEWKPSKEELLAASSYIQPEEKDRIARFIFQDDAKSSLIGRLLMKKFVHLSANIPYELIKLGRDDTGKPYLLESKVLPSFNVSHQGDYTVLAGNLHTNVGVDIMKIEPPVNKNIPDFFRIMNRQFSRHEWSTIRSYPSEMQQVACFYRMWCLKESYVKNIGIGITIPLDLISFSVQTPLKVNGIVTDTKLYLNNVLRDDWIFEETLLDEKHAVAVSLNTVGNYVTMEPQPFTLLSFEDLVREARPVYQSDARFTEDMLIKKVKEFRTTGH</sequence>
<dbReference type="Pfam" id="PF01648">
    <property type="entry name" value="ACPS"/>
    <property type="match status" value="1"/>
</dbReference>
<proteinExistence type="inferred from homology"/>
<evidence type="ECO:0000259" key="9">
    <source>
        <dbReference type="Pfam" id="PF01648"/>
    </source>
</evidence>
<comment type="similarity">
    <text evidence="1">Belongs to the P-Pant transferase superfamily. AcpS family.</text>
</comment>
<protein>
    <recommendedName>
        <fullName evidence="3">L-aminoadipate-semialdehyde dehydrogenase-phosphopantetheinyl transferase</fullName>
        <ecNumber evidence="2">2.7.8.7</ecNumber>
    </recommendedName>
    <alternativeName>
        <fullName evidence="5">4'-phosphopantetheinyl transferase</fullName>
    </alternativeName>
    <alternativeName>
        <fullName evidence="6">Alpha-aminoadipic semialdehyde dehydrogenase-phosphopantetheinyl transferase</fullName>
    </alternativeName>
</protein>
<dbReference type="PANTHER" id="PTHR12215">
    <property type="entry name" value="PHOSPHOPANTETHEINE TRANSFERASE"/>
    <property type="match status" value="1"/>
</dbReference>
<evidence type="ECO:0000259" key="10">
    <source>
        <dbReference type="Pfam" id="PF22624"/>
    </source>
</evidence>